<keyword evidence="3 8" id="KW-0055">Arginine biosynthesis</keyword>
<feature type="chain" id="PRO_5023561854" description="Arginine biosynthesis bifunctional protein ArgJ beta chain" evidence="8">
    <location>
        <begin position="194"/>
        <end position="398"/>
    </location>
</feature>
<feature type="active site" description="Nucleophile" evidence="8">
    <location>
        <position position="194"/>
    </location>
</feature>
<reference evidence="9 10" key="1">
    <citation type="submission" date="2016-04" db="EMBL/GenBank/DDBJ databases">
        <title>Chloroflexus islandicus sp. nov., a thermophilic filamentous anoxygenic phototrophic bacterium from geyser Strokkur (Iceland).</title>
        <authorList>
            <person name="Gaisin V.A."/>
            <person name="Kalashnikov A.M."/>
            <person name="Sukhacheva M.V."/>
            <person name="Grouzdev D.S."/>
            <person name="Ivanov T.M."/>
            <person name="Kuznetsov B."/>
            <person name="Gorlenko V.M."/>
        </authorList>
    </citation>
    <scope>NUCLEOTIDE SEQUENCE [LARGE SCALE GENOMIC DNA]</scope>
    <source>
        <strain evidence="10">isl-2</strain>
    </source>
</reference>
<feature type="site" description="Involved in the stabilization of negative charge on the oxyanion by the formation of the oxyanion hole" evidence="8">
    <location>
        <position position="119"/>
    </location>
</feature>
<organism evidence="9 10">
    <name type="scientific">Chloroflexus islandicus</name>
    <dbReference type="NCBI Taxonomy" id="1707952"/>
    <lineage>
        <taxon>Bacteria</taxon>
        <taxon>Bacillati</taxon>
        <taxon>Chloroflexota</taxon>
        <taxon>Chloroflexia</taxon>
        <taxon>Chloroflexales</taxon>
        <taxon>Chloroflexineae</taxon>
        <taxon>Chloroflexaceae</taxon>
        <taxon>Chloroflexus</taxon>
    </lineage>
</organism>
<evidence type="ECO:0000256" key="3">
    <source>
        <dbReference type="ARBA" id="ARBA00022571"/>
    </source>
</evidence>
<evidence type="ECO:0000256" key="2">
    <source>
        <dbReference type="ARBA" id="ARBA00011475"/>
    </source>
</evidence>
<keyword evidence="10" id="KW-1185">Reference proteome</keyword>
<dbReference type="EC" id="2.3.1.35" evidence="8"/>
<dbReference type="GO" id="GO:0006526">
    <property type="term" value="P:L-arginine biosynthetic process"/>
    <property type="evidence" value="ECO:0007669"/>
    <property type="project" value="UniProtKB-UniRule"/>
</dbReference>
<dbReference type="GO" id="GO:0004358">
    <property type="term" value="F:L-glutamate N-acetyltransferase activity, acting on acetyl-L-ornithine as donor"/>
    <property type="evidence" value="ECO:0007669"/>
    <property type="project" value="UniProtKB-UniRule"/>
</dbReference>
<comment type="subunit">
    <text evidence="2 8">Heterotetramer of two alpha and two beta chains.</text>
</comment>
<dbReference type="InterPro" id="IPR016117">
    <property type="entry name" value="ArgJ-like_dom_sf"/>
</dbReference>
<feature type="binding site" evidence="8">
    <location>
        <position position="194"/>
    </location>
    <ligand>
        <name>substrate</name>
    </ligand>
</feature>
<comment type="function">
    <text evidence="8">Catalyzes two activities which are involved in the cyclic version of arginine biosynthesis: the synthesis of N-acetylglutamate from glutamate and acetyl-CoA as the acetyl donor, and of ornithine by transacetylation between N(2)-acetylornithine and glutamate.</text>
</comment>
<proteinExistence type="inferred from homology"/>
<evidence type="ECO:0000256" key="4">
    <source>
        <dbReference type="ARBA" id="ARBA00022605"/>
    </source>
</evidence>
<evidence type="ECO:0000256" key="8">
    <source>
        <dbReference type="HAMAP-Rule" id="MF_01106"/>
    </source>
</evidence>
<sequence length="398" mass="42334">MNFTIFEDGHIASPTGFRATGVSAGLKEGSKARDLALVYSQYPCRAAALFTTSVFKAAPVFLSQAILLRNHDAIRAVLINAGQANAGTGQTGLNDAIECAKITADELEVPRDSVLVMSTGIIGVPLPMQRMRNGIRRAVSELDSNGGRRAALAIMTTDTRPKERVLRVSLRNGPRFTLAGMAKGTRMIHPRLATLLVLITTDLAISQPLLQRALHQSVSRSFNRLNIDGDCSPNDSVIILANGAIDHPPITDSSSWEYGVFQEALDYLCADLAGQIVRDAAGSGKVIKVVVQGAIDETTAQTIAHTVARSGSVRAACRRNSSDWGALLAAIGASAVELRPDLLDLRIGTVPVMLRGAPVPFDATALVQTMSGPEVELVIDLNLGLAETTVWTCTWTDG</sequence>
<evidence type="ECO:0000256" key="7">
    <source>
        <dbReference type="ARBA" id="ARBA00023315"/>
    </source>
</evidence>
<comment type="pathway">
    <text evidence="8">Amino-acid biosynthesis; L-arginine biosynthesis; N(2)-acetyl-L-ornithine from L-glutamate: step 1/4.</text>
</comment>
<dbReference type="UniPathway" id="UPA00068">
    <property type="reaction ID" value="UER00106"/>
</dbReference>
<evidence type="ECO:0000313" key="10">
    <source>
        <dbReference type="Proteomes" id="UP000078287"/>
    </source>
</evidence>
<dbReference type="FunFam" id="3.60.70.12:FF:000001">
    <property type="entry name" value="Arginine biosynthesis bifunctional protein ArgJ, chloroplastic"/>
    <property type="match status" value="1"/>
</dbReference>
<accession>A0A178MGE2</accession>
<name>A0A178MGE2_9CHLR</name>
<keyword evidence="6 8" id="KW-0068">Autocatalytic cleavage</keyword>
<comment type="similarity">
    <text evidence="1 8">Belongs to the ArgJ family.</text>
</comment>
<dbReference type="InterPro" id="IPR002813">
    <property type="entry name" value="Arg_biosynth_ArgJ"/>
</dbReference>
<dbReference type="NCBIfam" id="NF003802">
    <property type="entry name" value="PRK05388.1"/>
    <property type="match status" value="1"/>
</dbReference>
<dbReference type="EMBL" id="LWQS01000035">
    <property type="protein sequence ID" value="OAN47686.1"/>
    <property type="molecule type" value="Genomic_DNA"/>
</dbReference>
<comment type="pathway">
    <text evidence="8">Amino-acid biosynthesis; L-arginine biosynthesis; L-ornithine and N-acetyl-L-glutamate from L-glutamate and N(2)-acetyl-L-ornithine (cyclic): step 1/1.</text>
</comment>
<keyword evidence="8" id="KW-0963">Cytoplasm</keyword>
<dbReference type="Gene3D" id="3.10.20.340">
    <property type="entry name" value="ArgJ beta chain, C-terminal domain"/>
    <property type="match status" value="1"/>
</dbReference>
<comment type="subcellular location">
    <subcellularLocation>
        <location evidence="8">Cytoplasm</location>
    </subcellularLocation>
</comment>
<dbReference type="Pfam" id="PF01960">
    <property type="entry name" value="ArgJ"/>
    <property type="match status" value="1"/>
</dbReference>
<feature type="binding site" evidence="8">
    <location>
        <position position="156"/>
    </location>
    <ligand>
        <name>substrate</name>
    </ligand>
</feature>
<keyword evidence="7 8" id="KW-0012">Acyltransferase</keyword>
<dbReference type="HAMAP" id="MF_01106">
    <property type="entry name" value="ArgJ"/>
    <property type="match status" value="1"/>
</dbReference>
<feature type="binding site" evidence="8">
    <location>
        <position position="183"/>
    </location>
    <ligand>
        <name>substrate</name>
    </ligand>
</feature>
<dbReference type="OrthoDB" id="9804242at2"/>
<dbReference type="NCBIfam" id="TIGR00120">
    <property type="entry name" value="ArgJ"/>
    <property type="match status" value="1"/>
</dbReference>
<comment type="caution">
    <text evidence="9">The sequence shown here is derived from an EMBL/GenBank/DDBJ whole genome shotgun (WGS) entry which is preliminary data.</text>
</comment>
<feature type="chain" id="PRO_5023561853" description="Arginine biosynthesis bifunctional protein ArgJ alpha chain" evidence="8">
    <location>
        <begin position="1"/>
        <end position="193"/>
    </location>
</feature>
<dbReference type="Gene3D" id="3.60.70.12">
    <property type="entry name" value="L-amino peptidase D-ALA esterase/amidase"/>
    <property type="match status" value="1"/>
</dbReference>
<dbReference type="PANTHER" id="PTHR23100:SF0">
    <property type="entry name" value="ARGININE BIOSYNTHESIS BIFUNCTIONAL PROTEIN ARGJ, MITOCHONDRIAL"/>
    <property type="match status" value="1"/>
</dbReference>
<comment type="catalytic activity">
    <reaction evidence="8">
        <text>L-glutamate + acetyl-CoA = N-acetyl-L-glutamate + CoA + H(+)</text>
        <dbReference type="Rhea" id="RHEA:24292"/>
        <dbReference type="ChEBI" id="CHEBI:15378"/>
        <dbReference type="ChEBI" id="CHEBI:29985"/>
        <dbReference type="ChEBI" id="CHEBI:44337"/>
        <dbReference type="ChEBI" id="CHEBI:57287"/>
        <dbReference type="ChEBI" id="CHEBI:57288"/>
        <dbReference type="EC" id="2.3.1.1"/>
    </reaction>
</comment>
<comment type="caution">
    <text evidence="8">Lacks conserved residue(s) required for the propagation of feature annotation.</text>
</comment>
<dbReference type="RefSeq" id="WP_066783546.1">
    <property type="nucleotide sequence ID" value="NZ_LWQS01000035.1"/>
</dbReference>
<comment type="catalytic activity">
    <reaction evidence="8">
        <text>N(2)-acetyl-L-ornithine + L-glutamate = N-acetyl-L-glutamate + L-ornithine</text>
        <dbReference type="Rhea" id="RHEA:15349"/>
        <dbReference type="ChEBI" id="CHEBI:29985"/>
        <dbReference type="ChEBI" id="CHEBI:44337"/>
        <dbReference type="ChEBI" id="CHEBI:46911"/>
        <dbReference type="ChEBI" id="CHEBI:57805"/>
        <dbReference type="EC" id="2.3.1.35"/>
    </reaction>
</comment>
<evidence type="ECO:0000256" key="5">
    <source>
        <dbReference type="ARBA" id="ARBA00022679"/>
    </source>
</evidence>
<feature type="site" description="Cleavage; by autolysis" evidence="8">
    <location>
        <begin position="193"/>
        <end position="194"/>
    </location>
</feature>
<dbReference type="Proteomes" id="UP000078287">
    <property type="component" value="Unassembled WGS sequence"/>
</dbReference>
<keyword evidence="8" id="KW-0511">Multifunctional enzyme</keyword>
<dbReference type="CDD" id="cd02152">
    <property type="entry name" value="OAT"/>
    <property type="match status" value="1"/>
</dbReference>
<gene>
    <name evidence="8" type="primary">argJ</name>
    <name evidence="9" type="ORF">A6A03_09575</name>
</gene>
<evidence type="ECO:0000256" key="6">
    <source>
        <dbReference type="ARBA" id="ARBA00022813"/>
    </source>
</evidence>
<dbReference type="SUPFAM" id="SSF56266">
    <property type="entry name" value="DmpA/ArgJ-like"/>
    <property type="match status" value="1"/>
</dbReference>
<dbReference type="PANTHER" id="PTHR23100">
    <property type="entry name" value="ARGININE BIOSYNTHESIS BIFUNCTIONAL PROTEIN ARGJ"/>
    <property type="match status" value="1"/>
</dbReference>
<dbReference type="GO" id="GO:0005737">
    <property type="term" value="C:cytoplasm"/>
    <property type="evidence" value="ECO:0007669"/>
    <property type="project" value="UniProtKB-SubCell"/>
</dbReference>
<protein>
    <recommendedName>
        <fullName evidence="8">Arginine biosynthesis bifunctional protein ArgJ</fullName>
    </recommendedName>
    <domain>
        <recommendedName>
            <fullName evidence="8">Glutamate N-acetyltransferase</fullName>
            <ecNumber evidence="8">2.3.1.35</ecNumber>
        </recommendedName>
        <alternativeName>
            <fullName evidence="8">Ornithine acetyltransferase</fullName>
            <shortName evidence="8">OATase</shortName>
        </alternativeName>
        <alternativeName>
            <fullName evidence="8">Ornithine transacetylase</fullName>
        </alternativeName>
    </domain>
    <domain>
        <recommendedName>
            <fullName evidence="8">Amino-acid acetyltransferase</fullName>
            <ecNumber evidence="8">2.3.1.1</ecNumber>
        </recommendedName>
        <alternativeName>
            <fullName evidence="8">N-acetylglutamate synthase</fullName>
            <shortName evidence="8">AGSase</shortName>
        </alternativeName>
    </domain>
    <component>
        <recommendedName>
            <fullName evidence="8">Arginine biosynthesis bifunctional protein ArgJ alpha chain</fullName>
        </recommendedName>
    </component>
    <component>
        <recommendedName>
            <fullName evidence="8">Arginine biosynthesis bifunctional protein ArgJ beta chain</fullName>
        </recommendedName>
    </component>
</protein>
<dbReference type="InterPro" id="IPR042195">
    <property type="entry name" value="ArgJ_beta_C"/>
</dbReference>
<evidence type="ECO:0000256" key="1">
    <source>
        <dbReference type="ARBA" id="ARBA00006774"/>
    </source>
</evidence>
<dbReference type="GO" id="GO:0004042">
    <property type="term" value="F:L-glutamate N-acetyltransferase activity"/>
    <property type="evidence" value="ECO:0007669"/>
    <property type="project" value="UniProtKB-UniRule"/>
</dbReference>
<dbReference type="AlphaFoldDB" id="A0A178MGE2"/>
<dbReference type="GO" id="GO:0006592">
    <property type="term" value="P:ornithine biosynthetic process"/>
    <property type="evidence" value="ECO:0007669"/>
    <property type="project" value="TreeGrafter"/>
</dbReference>
<keyword evidence="5 8" id="KW-0808">Transferase</keyword>
<feature type="site" description="Involved in the stabilization of negative charge on the oxyanion by the formation of the oxyanion hole" evidence="8">
    <location>
        <position position="120"/>
    </location>
</feature>
<dbReference type="STRING" id="1707952.A6A03_09575"/>
<dbReference type="EC" id="2.3.1.1" evidence="8"/>
<evidence type="ECO:0000313" key="9">
    <source>
        <dbReference type="EMBL" id="OAN47686.1"/>
    </source>
</evidence>
<keyword evidence="4 8" id="KW-0028">Amino-acid biosynthesis</keyword>